<evidence type="ECO:0000256" key="8">
    <source>
        <dbReference type="ARBA" id="ARBA00023288"/>
    </source>
</evidence>
<evidence type="ECO:0000256" key="2">
    <source>
        <dbReference type="ARBA" id="ARBA00004193"/>
    </source>
</evidence>
<protein>
    <submittedName>
        <fullName evidence="11">Phosphate-binding protein</fullName>
    </submittedName>
</protein>
<evidence type="ECO:0000256" key="5">
    <source>
        <dbReference type="ARBA" id="ARBA00022592"/>
    </source>
</evidence>
<dbReference type="RefSeq" id="WP_154319619.1">
    <property type="nucleotide sequence ID" value="NZ_CAJGAA010000005.1"/>
</dbReference>
<keyword evidence="9" id="KW-0812">Transmembrane</keyword>
<evidence type="ECO:0000256" key="1">
    <source>
        <dbReference type="ARBA" id="ARBA00002841"/>
    </source>
</evidence>
<keyword evidence="5" id="KW-0813">Transport</keyword>
<keyword evidence="6" id="KW-0732">Signal</keyword>
<dbReference type="Gene3D" id="3.40.190.10">
    <property type="entry name" value="Periplasmic binding protein-like II"/>
    <property type="match status" value="2"/>
</dbReference>
<dbReference type="PANTHER" id="PTHR30570">
    <property type="entry name" value="PERIPLASMIC PHOSPHATE BINDING COMPONENT OF PHOSPHATE ABC TRANSPORTER"/>
    <property type="match status" value="1"/>
</dbReference>
<dbReference type="SUPFAM" id="SSF53850">
    <property type="entry name" value="Periplasmic binding protein-like II"/>
    <property type="match status" value="1"/>
</dbReference>
<organism evidence="11 12">
    <name type="scientific">Metabacillus idriensis</name>
    <dbReference type="NCBI Taxonomy" id="324768"/>
    <lineage>
        <taxon>Bacteria</taxon>
        <taxon>Bacillati</taxon>
        <taxon>Bacillota</taxon>
        <taxon>Bacilli</taxon>
        <taxon>Bacillales</taxon>
        <taxon>Bacillaceae</taxon>
        <taxon>Metabacillus</taxon>
    </lineage>
</organism>
<name>A0A6I2MEA5_9BACI</name>
<feature type="transmembrane region" description="Helical" evidence="9">
    <location>
        <begin position="148"/>
        <end position="165"/>
    </location>
</feature>
<evidence type="ECO:0000256" key="6">
    <source>
        <dbReference type="ARBA" id="ARBA00022729"/>
    </source>
</evidence>
<dbReference type="AlphaFoldDB" id="A0A6I2MEA5"/>
<keyword evidence="9" id="KW-0472">Membrane</keyword>
<dbReference type="Pfam" id="PF12849">
    <property type="entry name" value="PBP_like_2"/>
    <property type="match status" value="1"/>
</dbReference>
<gene>
    <name evidence="11" type="ORF">GJU41_22145</name>
</gene>
<reference evidence="11 12" key="1">
    <citation type="submission" date="2019-11" db="EMBL/GenBank/DDBJ databases">
        <title>Bacillus idriensis genome.</title>
        <authorList>
            <person name="Konopka E.N."/>
            <person name="Newman J.D."/>
        </authorList>
    </citation>
    <scope>NUCLEOTIDE SEQUENCE [LARGE SCALE GENOMIC DNA]</scope>
    <source>
        <strain evidence="11 12">DSM 19097</strain>
    </source>
</reference>
<comment type="similarity">
    <text evidence="3">Belongs to the PstS family.</text>
</comment>
<accession>A0A6I2MEA5</accession>
<comment type="caution">
    <text evidence="11">The sequence shown here is derived from an EMBL/GenBank/DDBJ whole genome shotgun (WGS) entry which is preliminary data.</text>
</comment>
<feature type="domain" description="PBP" evidence="10">
    <location>
        <begin position="223"/>
        <end position="459"/>
    </location>
</feature>
<evidence type="ECO:0000256" key="7">
    <source>
        <dbReference type="ARBA" id="ARBA00023139"/>
    </source>
</evidence>
<feature type="transmembrane region" description="Helical" evidence="9">
    <location>
        <begin position="61"/>
        <end position="83"/>
    </location>
</feature>
<feature type="transmembrane region" description="Helical" evidence="9">
    <location>
        <begin position="89"/>
        <end position="108"/>
    </location>
</feature>
<dbReference type="GO" id="GO:0005886">
    <property type="term" value="C:plasma membrane"/>
    <property type="evidence" value="ECO:0007669"/>
    <property type="project" value="UniProtKB-SubCell"/>
</dbReference>
<keyword evidence="9" id="KW-1133">Transmembrane helix</keyword>
<evidence type="ECO:0000256" key="3">
    <source>
        <dbReference type="ARBA" id="ARBA00008725"/>
    </source>
</evidence>
<evidence type="ECO:0000313" key="11">
    <source>
        <dbReference type="EMBL" id="MRX56650.1"/>
    </source>
</evidence>
<evidence type="ECO:0000259" key="10">
    <source>
        <dbReference type="Pfam" id="PF12849"/>
    </source>
</evidence>
<keyword evidence="5" id="KW-0592">Phosphate transport</keyword>
<keyword evidence="12" id="KW-1185">Reference proteome</keyword>
<sequence length="477" mass="52693">MFFKLFLYFGLVPFTLSILSVVFLSAGLNSIFIASLIVFIAGGFAAGWLKSRKPNENDLLIVSLPVAYTALLWAVCMLVSGGFTGDGAWLYYGIFHMAYAPVFFFSSFEGEGRTFLWAPLAYEMALLVPVLISLLVNKRVFAFSLKKGIAILSIIIIGIGTGAAVQMNRNKTVLPSYGFEYGGGFSSTDLTPYEVTNPDNKLPKLKNSSDFTIENSSEMPVLDGAEAAYPVYSAFAEATYKNVQSAVSMEKEVVSFTNTIYAYERLLSGEVDLYFGAEPSKEQRLMAEEAGEELVMTPIGKEAFVFFVNPGNKIDSLSVSDIQGIYSGEINNWSQLGGKDERIVAFQRPKNSGSQTLLEKIMGNTPIEKPLKEEVPQGMGGIIEQVADYRNYENAIGFSFRFFATGMKENQDIKLLAIDGVKPDPENISSGEYPFTANLYAISLKSNPNKNIDPFLEWMRGHQGQQIVEEIGYIKYE</sequence>
<feature type="transmembrane region" description="Helical" evidence="9">
    <location>
        <begin position="31"/>
        <end position="49"/>
    </location>
</feature>
<evidence type="ECO:0000256" key="9">
    <source>
        <dbReference type="SAM" id="Phobius"/>
    </source>
</evidence>
<comment type="subcellular location">
    <subcellularLocation>
        <location evidence="2">Cell membrane</location>
        <topology evidence="2">Lipid-anchor</topology>
    </subcellularLocation>
</comment>
<feature type="transmembrane region" description="Helical" evidence="9">
    <location>
        <begin position="5"/>
        <end position="25"/>
    </location>
</feature>
<comment type="subunit">
    <text evidence="4">The complex is composed of two ATP-binding proteins (PstB), two transmembrane proteins (PstC and PstA) and a solute-binding protein (PstS).</text>
</comment>
<feature type="transmembrane region" description="Helical" evidence="9">
    <location>
        <begin position="115"/>
        <end position="136"/>
    </location>
</feature>
<dbReference type="InterPro" id="IPR050811">
    <property type="entry name" value="Phosphate_ABC_transporter"/>
</dbReference>
<keyword evidence="8" id="KW-0449">Lipoprotein</keyword>
<dbReference type="EMBL" id="WKKF01000015">
    <property type="protein sequence ID" value="MRX56650.1"/>
    <property type="molecule type" value="Genomic_DNA"/>
</dbReference>
<proteinExistence type="inferred from homology"/>
<evidence type="ECO:0000256" key="4">
    <source>
        <dbReference type="ARBA" id="ARBA00011529"/>
    </source>
</evidence>
<dbReference type="GO" id="GO:0006817">
    <property type="term" value="P:phosphate ion transport"/>
    <property type="evidence" value="ECO:0007669"/>
    <property type="project" value="UniProtKB-KW"/>
</dbReference>
<dbReference type="PANTHER" id="PTHR30570:SF1">
    <property type="entry name" value="PHOSPHATE-BINDING PROTEIN PSTS"/>
    <property type="match status" value="1"/>
</dbReference>
<keyword evidence="7" id="KW-0564">Palmitate</keyword>
<evidence type="ECO:0000313" key="12">
    <source>
        <dbReference type="Proteomes" id="UP000441585"/>
    </source>
</evidence>
<comment type="function">
    <text evidence="1">Part of the ABC transporter complex PstSACB involved in phosphate import.</text>
</comment>
<dbReference type="Proteomes" id="UP000441585">
    <property type="component" value="Unassembled WGS sequence"/>
</dbReference>
<dbReference type="InterPro" id="IPR024370">
    <property type="entry name" value="PBP_domain"/>
</dbReference>